<dbReference type="Proteomes" id="UP001565927">
    <property type="component" value="Unassembled WGS sequence"/>
</dbReference>
<dbReference type="PROSITE" id="PS50893">
    <property type="entry name" value="ABC_TRANSPORTER_2"/>
    <property type="match status" value="1"/>
</dbReference>
<keyword evidence="5" id="KW-0547">Nucleotide-binding</keyword>
<keyword evidence="2" id="KW-0813">Transport</keyword>
<dbReference type="InterPro" id="IPR003439">
    <property type="entry name" value="ABC_transporter-like_ATP-bd"/>
</dbReference>
<dbReference type="GO" id="GO:0005524">
    <property type="term" value="F:ATP binding"/>
    <property type="evidence" value="ECO:0007669"/>
    <property type="project" value="UniProtKB-KW"/>
</dbReference>
<feature type="region of interest" description="Disordered" evidence="3">
    <location>
        <begin position="1"/>
        <end position="52"/>
    </location>
</feature>
<evidence type="ECO:0000256" key="3">
    <source>
        <dbReference type="SAM" id="MobiDB-lite"/>
    </source>
</evidence>
<dbReference type="SUPFAM" id="SSF52540">
    <property type="entry name" value="P-loop containing nucleoside triphosphate hydrolases"/>
    <property type="match status" value="1"/>
</dbReference>
<evidence type="ECO:0000256" key="2">
    <source>
        <dbReference type="ARBA" id="ARBA00022448"/>
    </source>
</evidence>
<feature type="domain" description="ABC transporter" evidence="4">
    <location>
        <begin position="43"/>
        <end position="274"/>
    </location>
</feature>
<proteinExistence type="inferred from homology"/>
<dbReference type="RefSeq" id="WP_370441150.1">
    <property type="nucleotide sequence ID" value="NZ_JBGFTU010000008.1"/>
</dbReference>
<dbReference type="EMBL" id="JBGFTU010000008">
    <property type="protein sequence ID" value="MEZ0164914.1"/>
    <property type="molecule type" value="Genomic_DNA"/>
</dbReference>
<sequence>MPERASGAPAPVVVPGDRQGPPPAVAALGVHVRSGPSRPPDGPPTTDATTGTAPAVLLDGVDLDVHRGEVLAVVGRRGAGTSTLLSVLSGRTRPSAGTVRVLGRDPGTGTDDALATLPSQAALFDHLTVEETLSLWAGLRSRPGPGTDDLLDLAGLADAARVLVRGLDHGRRQRLQLAVTFAGAAPVVVCDEPVGGSAPGTAPALAALLRRHRADGGTAVVAGGRPEVLQTADGTRLIEACDRVAVLRRGRLVAHAAPAQLVERSAAHGGLTALLRDAGEASSLAAALPGATFQRVGDLTRVDVPDVAPQRWRTLAAGLGTLREVHHHHATLADAVRRVTADRRRP</sequence>
<keyword evidence="6" id="KW-1185">Reference proteome</keyword>
<reference evidence="5 6" key="1">
    <citation type="submission" date="2024-07" db="EMBL/GenBank/DDBJ databases">
        <authorList>
            <person name="Thanompreechachai J."/>
            <person name="Duangmal K."/>
        </authorList>
    </citation>
    <scope>NUCLEOTIDE SEQUENCE [LARGE SCALE GENOMIC DNA]</scope>
    <source>
        <strain evidence="5 6">LSe6-4</strain>
    </source>
</reference>
<evidence type="ECO:0000256" key="1">
    <source>
        <dbReference type="ARBA" id="ARBA00005417"/>
    </source>
</evidence>
<name>A0ABV4H1G9_9ACTN</name>
<protein>
    <submittedName>
        <fullName evidence="5">ATP-binding cassette domain-containing protein</fullName>
    </submittedName>
</protein>
<dbReference type="Pfam" id="PF00005">
    <property type="entry name" value="ABC_tran"/>
    <property type="match status" value="1"/>
</dbReference>
<comment type="caution">
    <text evidence="5">The sequence shown here is derived from an EMBL/GenBank/DDBJ whole genome shotgun (WGS) entry which is preliminary data.</text>
</comment>
<evidence type="ECO:0000313" key="6">
    <source>
        <dbReference type="Proteomes" id="UP001565927"/>
    </source>
</evidence>
<organism evidence="5 6">
    <name type="scientific">Kineococcus halophytocola</name>
    <dbReference type="NCBI Taxonomy" id="3234027"/>
    <lineage>
        <taxon>Bacteria</taxon>
        <taxon>Bacillati</taxon>
        <taxon>Actinomycetota</taxon>
        <taxon>Actinomycetes</taxon>
        <taxon>Kineosporiales</taxon>
        <taxon>Kineosporiaceae</taxon>
        <taxon>Kineococcus</taxon>
    </lineage>
</organism>
<dbReference type="Gene3D" id="3.40.50.300">
    <property type="entry name" value="P-loop containing nucleotide triphosphate hydrolases"/>
    <property type="match status" value="1"/>
</dbReference>
<keyword evidence="5" id="KW-0067">ATP-binding</keyword>
<accession>A0ABV4H1G9</accession>
<evidence type="ECO:0000313" key="5">
    <source>
        <dbReference type="EMBL" id="MEZ0164914.1"/>
    </source>
</evidence>
<comment type="similarity">
    <text evidence="1">Belongs to the ABC transporter superfamily.</text>
</comment>
<gene>
    <name evidence="5" type="ORF">AB2L27_09070</name>
</gene>
<dbReference type="PANTHER" id="PTHR43335">
    <property type="entry name" value="ABC TRANSPORTER, ATP-BINDING PROTEIN"/>
    <property type="match status" value="1"/>
</dbReference>
<dbReference type="InterPro" id="IPR027417">
    <property type="entry name" value="P-loop_NTPase"/>
</dbReference>
<evidence type="ECO:0000259" key="4">
    <source>
        <dbReference type="PROSITE" id="PS50893"/>
    </source>
</evidence>